<dbReference type="KEGG" id="vg:40100450"/>
<dbReference type="GeneID" id="40100450"/>
<dbReference type="Proteomes" id="UP000317227">
    <property type="component" value="Segment"/>
</dbReference>
<keyword evidence="3" id="KW-1185">Reference proteome</keyword>
<dbReference type="EMBL" id="LR596615">
    <property type="protein sequence ID" value="VUE36078.1"/>
    <property type="molecule type" value="Genomic_DNA"/>
</dbReference>
<protein>
    <submittedName>
        <fullName evidence="1">Uncharacterized protein</fullName>
    </submittedName>
</protein>
<name>A0A2C9CWM5_9CAUD</name>
<dbReference type="RefSeq" id="YP_009623642.1">
    <property type="nucleotide sequence ID" value="NC_042116.1"/>
</dbReference>
<evidence type="ECO:0000313" key="4">
    <source>
        <dbReference type="Proteomes" id="UP000317227"/>
    </source>
</evidence>
<evidence type="ECO:0000313" key="2">
    <source>
        <dbReference type="EMBL" id="VUE36078.1"/>
    </source>
</evidence>
<proteinExistence type="predicted"/>
<accession>A0A2C9CWM5</accession>
<evidence type="ECO:0000313" key="3">
    <source>
        <dbReference type="Proteomes" id="UP000240931"/>
    </source>
</evidence>
<dbReference type="Proteomes" id="UP000240931">
    <property type="component" value="Segment"/>
</dbReference>
<sequence length="198" mass="23314">MESMLVLKEFYEKFSSLINEIGILSTQMNDTAVEWGGQERGLRYTFTKDEGFYSIKLIDDIHYTFELEAICYNFQHININSTCTFFTSPQCNEIYTGKGFSTTKFNIVHRDESEFRRDMNYPIVEEEYFQNSTRMKLEDEEFYQYFMELEPLSLELGLKFSHVEDGEKLALSLLKDTALINSIINKLNILLMTCQRIP</sequence>
<dbReference type="OrthoDB" id="29212at10239"/>
<reference evidence="2 4" key="3">
    <citation type="submission" date="2019-06" db="EMBL/GenBank/DDBJ databases">
        <authorList>
            <person name="Bower L."/>
            <person name="Leinonen R."/>
        </authorList>
    </citation>
    <scope>NUCLEOTIDE SEQUENCE [LARGE SCALE GENOMIC DNA]</scope>
</reference>
<dbReference type="EMBL" id="LT960551">
    <property type="protein sequence ID" value="SOK58309.1"/>
    <property type="molecule type" value="Genomic_DNA"/>
</dbReference>
<reference evidence="3" key="1">
    <citation type="submission" date="2017-10" db="EMBL/GenBank/DDBJ databases">
        <authorList>
            <person name="Skurnik M."/>
        </authorList>
    </citation>
    <scope>NUCLEOTIDE SEQUENCE [LARGE SCALE GENOMIC DNA]</scope>
</reference>
<reference evidence="1" key="2">
    <citation type="submission" date="2017-10" db="EMBL/GenBank/DDBJ databases">
        <authorList>
            <person name="Banno H."/>
            <person name="Chua N.-H."/>
        </authorList>
    </citation>
    <scope>NUCLEOTIDE SEQUENCE [LARGE SCALE GENOMIC DNA]</scope>
</reference>
<evidence type="ECO:0000313" key="1">
    <source>
        <dbReference type="EMBL" id="SOK58309.1"/>
    </source>
</evidence>
<organism evidence="1 3">
    <name type="scientific">Yersinia phage fHe-Yen9-04</name>
    <dbReference type="NCBI Taxonomy" id="2052742"/>
    <lineage>
        <taxon>Viruses</taxon>
        <taxon>Duplodnaviria</taxon>
        <taxon>Heunggongvirae</taxon>
        <taxon>Uroviricota</taxon>
        <taxon>Caudoviricetes</taxon>
        <taxon>Eneladusvirus</taxon>
        <taxon>Eneladusvirus Yen904</taxon>
    </lineage>
</organism>
<gene>
    <name evidence="1" type="primary">g032</name>
</gene>